<dbReference type="EMBL" id="BAAANO010000024">
    <property type="protein sequence ID" value="GAA2011902.1"/>
    <property type="molecule type" value="Genomic_DNA"/>
</dbReference>
<name>A0ABN2TJP5_9MICO</name>
<accession>A0ABN2TJP5</accession>
<dbReference type="RefSeq" id="WP_344310041.1">
    <property type="nucleotide sequence ID" value="NZ_BAAANO010000024.1"/>
</dbReference>
<comment type="caution">
    <text evidence="1">The sequence shown here is derived from an EMBL/GenBank/DDBJ whole genome shotgun (WGS) entry which is preliminary data.</text>
</comment>
<sequence>MAKKKSGRGAPQVVDEFALGDKQFRVTRSGDTYAYEWTNHPEKLGFESAGAMKGKVDHRMVVRAFLSMLDPETEQLRRDEL</sequence>
<gene>
    <name evidence="1" type="ORF">GCM10009755_24130</name>
</gene>
<keyword evidence="2" id="KW-1185">Reference proteome</keyword>
<reference evidence="1 2" key="1">
    <citation type="journal article" date="2019" name="Int. J. Syst. Evol. Microbiol.">
        <title>The Global Catalogue of Microorganisms (GCM) 10K type strain sequencing project: providing services to taxonomists for standard genome sequencing and annotation.</title>
        <authorList>
            <consortium name="The Broad Institute Genomics Platform"/>
            <consortium name="The Broad Institute Genome Sequencing Center for Infectious Disease"/>
            <person name="Wu L."/>
            <person name="Ma J."/>
        </authorList>
    </citation>
    <scope>NUCLEOTIDE SEQUENCE [LARGE SCALE GENOMIC DNA]</scope>
    <source>
        <strain evidence="1 2">JCM 14546</strain>
    </source>
</reference>
<evidence type="ECO:0000313" key="2">
    <source>
        <dbReference type="Proteomes" id="UP001500755"/>
    </source>
</evidence>
<protein>
    <submittedName>
        <fullName evidence="1">Uncharacterized protein</fullName>
    </submittedName>
</protein>
<organism evidence="1 2">
    <name type="scientific">Brevibacterium samyangense</name>
    <dbReference type="NCBI Taxonomy" id="366888"/>
    <lineage>
        <taxon>Bacteria</taxon>
        <taxon>Bacillati</taxon>
        <taxon>Actinomycetota</taxon>
        <taxon>Actinomycetes</taxon>
        <taxon>Micrococcales</taxon>
        <taxon>Brevibacteriaceae</taxon>
        <taxon>Brevibacterium</taxon>
    </lineage>
</organism>
<dbReference type="Proteomes" id="UP001500755">
    <property type="component" value="Unassembled WGS sequence"/>
</dbReference>
<evidence type="ECO:0000313" key="1">
    <source>
        <dbReference type="EMBL" id="GAA2011902.1"/>
    </source>
</evidence>
<proteinExistence type="predicted"/>